<dbReference type="PANTHER" id="PTHR32060:SF30">
    <property type="entry name" value="CARBOXY-TERMINAL PROCESSING PROTEASE CTPA"/>
    <property type="match status" value="1"/>
</dbReference>
<dbReference type="InterPro" id="IPR036034">
    <property type="entry name" value="PDZ_sf"/>
</dbReference>
<dbReference type="GO" id="GO:0006508">
    <property type="term" value="P:proteolysis"/>
    <property type="evidence" value="ECO:0007669"/>
    <property type="project" value="UniProtKB-KW"/>
</dbReference>
<feature type="domain" description="PDZ" evidence="6">
    <location>
        <begin position="118"/>
        <end position="196"/>
    </location>
</feature>
<dbReference type="InterPro" id="IPR029045">
    <property type="entry name" value="ClpP/crotonase-like_dom_sf"/>
</dbReference>
<reference evidence="7 8" key="1">
    <citation type="submission" date="2020-10" db="EMBL/GenBank/DDBJ databases">
        <title>Ca. Dormibacterota MAGs.</title>
        <authorList>
            <person name="Montgomery K."/>
        </authorList>
    </citation>
    <scope>NUCLEOTIDE SEQUENCE [LARGE SCALE GENOMIC DNA]</scope>
    <source>
        <strain evidence="7">Mitchell_Peninsula_5</strain>
    </source>
</reference>
<sequence length="448" mass="46939">MTQGEEGGKRQRLPANVARVLGVVAACYLTALLVLNLSSSQYAGFVNRIFPRIGGGSQVDQSSIEAEWQAIQKDYVIRSVPAAQGTVGAEQGIVQMLHDVYNDRFSAYLTAQEYQQLNSTLGGRRDGSIGIAVEVRCGGAICSAGQSADQAVIEDVLVNQPADRAGIHRGDVLLAVKGTTLASLGSDETTRIQKASQLVRGPVGTQVQLTVQRGTTQLTLSPTRQNLTIPSVYSQMFGHTLYMQVTGFDSDTGDAAKAQLQTGLGAGATSIILDLRQNGGGYVTAAQALVSQFVQPTASQRYVVVRRGRMASIGDPNSAQEVIRDPIQAGGVALTQAMVVLVDGNSASASEIVTAALHDYHRATVVGQKTFGKGSVQVDYPLPDGADLHLTVERWFGPNGETIEGSGVTPDTTVALGAPGGRFVLDAQSPPPAGDAQLQAALTSLQGH</sequence>
<dbReference type="PROSITE" id="PS50106">
    <property type="entry name" value="PDZ"/>
    <property type="match status" value="1"/>
</dbReference>
<dbReference type="GO" id="GO:0004175">
    <property type="term" value="F:endopeptidase activity"/>
    <property type="evidence" value="ECO:0007669"/>
    <property type="project" value="TreeGrafter"/>
</dbReference>
<keyword evidence="3" id="KW-0378">Hydrolase</keyword>
<accession>A0A934KLU8</accession>
<dbReference type="InterPro" id="IPR041489">
    <property type="entry name" value="PDZ_6"/>
</dbReference>
<feature type="transmembrane region" description="Helical" evidence="5">
    <location>
        <begin position="20"/>
        <end position="38"/>
    </location>
</feature>
<dbReference type="InterPro" id="IPR004447">
    <property type="entry name" value="Peptidase_S41A"/>
</dbReference>
<comment type="caution">
    <text evidence="7">The sequence shown here is derived from an EMBL/GenBank/DDBJ whole genome shotgun (WGS) entry which is preliminary data.</text>
</comment>
<evidence type="ECO:0000256" key="3">
    <source>
        <dbReference type="ARBA" id="ARBA00022801"/>
    </source>
</evidence>
<evidence type="ECO:0000256" key="1">
    <source>
        <dbReference type="ARBA" id="ARBA00009179"/>
    </source>
</evidence>
<dbReference type="SMART" id="SM00228">
    <property type="entry name" value="PDZ"/>
    <property type="match status" value="1"/>
</dbReference>
<dbReference type="Pfam" id="PF17820">
    <property type="entry name" value="PDZ_6"/>
    <property type="match status" value="1"/>
</dbReference>
<protein>
    <submittedName>
        <fullName evidence="7">PDZ domain-containing protein</fullName>
    </submittedName>
</protein>
<dbReference type="InterPro" id="IPR001478">
    <property type="entry name" value="PDZ"/>
</dbReference>
<evidence type="ECO:0000256" key="4">
    <source>
        <dbReference type="ARBA" id="ARBA00022825"/>
    </source>
</evidence>
<keyword evidence="2" id="KW-0645">Protease</keyword>
<dbReference type="CDD" id="cd07560">
    <property type="entry name" value="Peptidase_S41_CPP"/>
    <property type="match status" value="1"/>
</dbReference>
<name>A0A934KLU8_9BACT</name>
<keyword evidence="4" id="KW-0720">Serine protease</keyword>
<dbReference type="GO" id="GO:0008236">
    <property type="term" value="F:serine-type peptidase activity"/>
    <property type="evidence" value="ECO:0007669"/>
    <property type="project" value="UniProtKB-KW"/>
</dbReference>
<evidence type="ECO:0000259" key="6">
    <source>
        <dbReference type="PROSITE" id="PS50106"/>
    </source>
</evidence>
<dbReference type="InterPro" id="IPR005151">
    <property type="entry name" value="Tail-specific_protease"/>
</dbReference>
<evidence type="ECO:0000256" key="2">
    <source>
        <dbReference type="ARBA" id="ARBA00022670"/>
    </source>
</evidence>
<proteinExistence type="inferred from homology"/>
<keyword evidence="5" id="KW-0472">Membrane</keyword>
<dbReference type="Pfam" id="PF03572">
    <property type="entry name" value="Peptidase_S41"/>
    <property type="match status" value="1"/>
</dbReference>
<dbReference type="Proteomes" id="UP000614410">
    <property type="component" value="Unassembled WGS sequence"/>
</dbReference>
<dbReference type="PANTHER" id="PTHR32060">
    <property type="entry name" value="TAIL-SPECIFIC PROTEASE"/>
    <property type="match status" value="1"/>
</dbReference>
<comment type="similarity">
    <text evidence="1">Belongs to the peptidase S41A family.</text>
</comment>
<dbReference type="Gene3D" id="3.90.226.10">
    <property type="entry name" value="2-enoyl-CoA Hydratase, Chain A, domain 1"/>
    <property type="match status" value="1"/>
</dbReference>
<organism evidence="7 8">
    <name type="scientific">Candidatus Amunia macphersoniae</name>
    <dbReference type="NCBI Taxonomy" id="3127014"/>
    <lineage>
        <taxon>Bacteria</taxon>
        <taxon>Bacillati</taxon>
        <taxon>Candidatus Dormiibacterota</taxon>
        <taxon>Candidatus Dormibacteria</taxon>
        <taxon>Candidatus Aeolococcales</taxon>
        <taxon>Candidatus Aeolococcaceae</taxon>
        <taxon>Candidatus Amunia</taxon>
    </lineage>
</organism>
<dbReference type="SUPFAM" id="SSF52096">
    <property type="entry name" value="ClpP/crotonase"/>
    <property type="match status" value="1"/>
</dbReference>
<dbReference type="GO" id="GO:0007165">
    <property type="term" value="P:signal transduction"/>
    <property type="evidence" value="ECO:0007669"/>
    <property type="project" value="TreeGrafter"/>
</dbReference>
<gene>
    <name evidence="7" type="ORF">JF887_11550</name>
</gene>
<evidence type="ECO:0000313" key="7">
    <source>
        <dbReference type="EMBL" id="MBJ7610047.1"/>
    </source>
</evidence>
<dbReference type="GO" id="GO:0030288">
    <property type="term" value="C:outer membrane-bounded periplasmic space"/>
    <property type="evidence" value="ECO:0007669"/>
    <property type="project" value="TreeGrafter"/>
</dbReference>
<evidence type="ECO:0000313" key="8">
    <source>
        <dbReference type="Proteomes" id="UP000614410"/>
    </source>
</evidence>
<keyword evidence="5" id="KW-0812">Transmembrane</keyword>
<dbReference type="AlphaFoldDB" id="A0A934KLU8"/>
<dbReference type="SUPFAM" id="SSF50156">
    <property type="entry name" value="PDZ domain-like"/>
    <property type="match status" value="1"/>
</dbReference>
<keyword evidence="5" id="KW-1133">Transmembrane helix</keyword>
<dbReference type="Gene3D" id="3.30.750.44">
    <property type="match status" value="1"/>
</dbReference>
<dbReference type="Gene3D" id="2.30.42.10">
    <property type="match status" value="1"/>
</dbReference>
<evidence type="ECO:0000256" key="5">
    <source>
        <dbReference type="SAM" id="Phobius"/>
    </source>
</evidence>
<dbReference type="SMART" id="SM00245">
    <property type="entry name" value="TSPc"/>
    <property type="match status" value="1"/>
</dbReference>
<dbReference type="EMBL" id="JAEKNN010000054">
    <property type="protein sequence ID" value="MBJ7610047.1"/>
    <property type="molecule type" value="Genomic_DNA"/>
</dbReference>